<protein>
    <recommendedName>
        <fullName evidence="5">Secreted protein</fullName>
    </recommendedName>
</protein>
<proteinExistence type="predicted"/>
<feature type="chain" id="PRO_5019097095" description="Secreted protein" evidence="2">
    <location>
        <begin position="23"/>
        <end position="130"/>
    </location>
</feature>
<dbReference type="EMBL" id="AMZH03011539">
    <property type="protein sequence ID" value="RRT52679.1"/>
    <property type="molecule type" value="Genomic_DNA"/>
</dbReference>
<evidence type="ECO:0000256" key="1">
    <source>
        <dbReference type="SAM" id="MobiDB-lite"/>
    </source>
</evidence>
<accession>A0A426YLT8</accession>
<reference evidence="3 4" key="1">
    <citation type="journal article" date="2014" name="Agronomy (Basel)">
        <title>A Draft Genome Sequence for Ensete ventricosum, the Drought-Tolerant Tree Against Hunger.</title>
        <authorList>
            <person name="Harrison J."/>
            <person name="Moore K.A."/>
            <person name="Paszkiewicz K."/>
            <person name="Jones T."/>
            <person name="Grant M."/>
            <person name="Ambacheew D."/>
            <person name="Muzemil S."/>
            <person name="Studholme D.J."/>
        </authorList>
    </citation>
    <scope>NUCLEOTIDE SEQUENCE [LARGE SCALE GENOMIC DNA]</scope>
</reference>
<gene>
    <name evidence="3" type="ORF">B296_00044582</name>
</gene>
<evidence type="ECO:0000256" key="2">
    <source>
        <dbReference type="SAM" id="SignalP"/>
    </source>
</evidence>
<comment type="caution">
    <text evidence="3">The sequence shown here is derived from an EMBL/GenBank/DDBJ whole genome shotgun (WGS) entry which is preliminary data.</text>
</comment>
<feature type="region of interest" description="Disordered" evidence="1">
    <location>
        <begin position="71"/>
        <end position="110"/>
    </location>
</feature>
<keyword evidence="2" id="KW-0732">Signal</keyword>
<feature type="compositionally biased region" description="Basic residues" evidence="1">
    <location>
        <begin position="75"/>
        <end position="86"/>
    </location>
</feature>
<organism evidence="3 4">
    <name type="scientific">Ensete ventricosum</name>
    <name type="common">Abyssinian banana</name>
    <name type="synonym">Musa ensete</name>
    <dbReference type="NCBI Taxonomy" id="4639"/>
    <lineage>
        <taxon>Eukaryota</taxon>
        <taxon>Viridiplantae</taxon>
        <taxon>Streptophyta</taxon>
        <taxon>Embryophyta</taxon>
        <taxon>Tracheophyta</taxon>
        <taxon>Spermatophyta</taxon>
        <taxon>Magnoliopsida</taxon>
        <taxon>Liliopsida</taxon>
        <taxon>Zingiberales</taxon>
        <taxon>Musaceae</taxon>
        <taxon>Ensete</taxon>
    </lineage>
</organism>
<dbReference type="Proteomes" id="UP000287651">
    <property type="component" value="Unassembled WGS sequence"/>
</dbReference>
<feature type="signal peptide" evidence="2">
    <location>
        <begin position="1"/>
        <end position="22"/>
    </location>
</feature>
<sequence length="130" mass="14626">MTPPLIATIISLCLALPSVVCPQRFRFRARGRSDARARCQLAVGLATPKTRKKVRLRQGLSPCYRRLGAAFAPRHPPRGLGPRHHPKIVESTPRRRRRKGTKVEQSEITQLPFKSHRALAPCDLKHSGRV</sequence>
<name>A0A426YLT8_ENSVE</name>
<evidence type="ECO:0000313" key="3">
    <source>
        <dbReference type="EMBL" id="RRT52679.1"/>
    </source>
</evidence>
<evidence type="ECO:0008006" key="5">
    <source>
        <dbReference type="Google" id="ProtNLM"/>
    </source>
</evidence>
<dbReference type="AlphaFoldDB" id="A0A426YLT8"/>
<evidence type="ECO:0000313" key="4">
    <source>
        <dbReference type="Proteomes" id="UP000287651"/>
    </source>
</evidence>